<reference evidence="3 4" key="2">
    <citation type="submission" date="2014-03" db="EMBL/GenBank/DDBJ databases">
        <title>Draft Genome Sequences of Four Burkholderia Strains.</title>
        <authorList>
            <person name="Liu X.Y."/>
            <person name="Li C.X."/>
            <person name="Xu J.H."/>
        </authorList>
    </citation>
    <scope>NUCLEOTIDE SEQUENCE [LARGE SCALE GENOMIC DNA]</scope>
    <source>
        <strain evidence="3 4">R27</strain>
    </source>
</reference>
<dbReference type="InterPro" id="IPR016117">
    <property type="entry name" value="ArgJ-like_dom_sf"/>
</dbReference>
<sequence length="341" mass="35310">MKNAPHIGLLEAGARGTIADVAGVSVGHCTLDAGDVQTGVTVVRPHDGDLYRSKVPAAACVINGFGKSIGLVQIEELGVLETPIALTNTFSVSTIAQAQIRSACESNGKIGRDWPSVNPLVLECNDGYLNDMQTFAVEEAHYRDALAACSKDFARGAVGAGRGMSCFELKGGIGTASRIARIEGRAYTTGALVLANCGRLPQLTIAGDAAGRGLHAAMQSNAGPEQGSIIMLVATDAPLDSRQLRRLAMRAAAGLARTGSVYGHGSGDIALAFSTAYAVPHDAALIAMPPLLSDAFIDPLFQSTADSIEQAVLDALFSAESVTGRDGHRRISLTDALEAQP</sequence>
<dbReference type="SUPFAM" id="SSF56266">
    <property type="entry name" value="DmpA/ArgJ-like"/>
    <property type="match status" value="1"/>
</dbReference>
<comment type="similarity">
    <text evidence="1">Belongs to the peptidase S58 family.</text>
</comment>
<proteinExistence type="inferred from homology"/>
<dbReference type="AlphaFoldDB" id="A0A069NKR3"/>
<name>A0A069NKR3_9BURK</name>
<evidence type="ECO:0000313" key="3">
    <source>
        <dbReference type="EMBL" id="KDR28772.1"/>
    </source>
</evidence>
<dbReference type="RefSeq" id="WP_035968978.1">
    <property type="nucleotide sequence ID" value="NZ_BMEG01000013.1"/>
</dbReference>
<organism evidence="3 4">
    <name type="scientific">Caballeronia grimmiae</name>
    <dbReference type="NCBI Taxonomy" id="1071679"/>
    <lineage>
        <taxon>Bacteria</taxon>
        <taxon>Pseudomonadati</taxon>
        <taxon>Pseudomonadota</taxon>
        <taxon>Betaproteobacteria</taxon>
        <taxon>Burkholderiales</taxon>
        <taxon>Burkholderiaceae</taxon>
        <taxon>Caballeronia</taxon>
    </lineage>
</organism>
<reference evidence="2" key="4">
    <citation type="submission" date="2024-05" db="EMBL/GenBank/DDBJ databases">
        <authorList>
            <person name="Sun Q."/>
            <person name="Zhou Y."/>
        </authorList>
    </citation>
    <scope>NUCLEOTIDE SEQUENCE</scope>
    <source>
        <strain evidence="2">CGMCC 1.11013</strain>
    </source>
</reference>
<dbReference type="OrthoDB" id="9770388at2"/>
<dbReference type="EMBL" id="JFHE01000034">
    <property type="protein sequence ID" value="KDR28772.1"/>
    <property type="molecule type" value="Genomic_DNA"/>
</dbReference>
<dbReference type="Proteomes" id="UP000027439">
    <property type="component" value="Unassembled WGS sequence"/>
</dbReference>
<gene>
    <name evidence="3" type="ORF">BG57_19170</name>
    <name evidence="2" type="ORF">GCM10010985_55220</name>
</gene>
<dbReference type="InterPro" id="IPR005321">
    <property type="entry name" value="Peptidase_S58_DmpA"/>
</dbReference>
<dbReference type="eggNOG" id="COG3191">
    <property type="taxonomic scope" value="Bacteria"/>
</dbReference>
<keyword evidence="3" id="KW-0031">Aminopeptidase</keyword>
<dbReference type="STRING" id="1071679.BG57_19170"/>
<dbReference type="EMBL" id="BMEG01000013">
    <property type="protein sequence ID" value="GGD93496.1"/>
    <property type="molecule type" value="Genomic_DNA"/>
</dbReference>
<protein>
    <submittedName>
        <fullName evidence="3">D-aminopeptidase</fullName>
    </submittedName>
</protein>
<keyword evidence="3" id="KW-0645">Protease</keyword>
<evidence type="ECO:0000313" key="5">
    <source>
        <dbReference type="Proteomes" id="UP000597138"/>
    </source>
</evidence>
<dbReference type="GO" id="GO:0004177">
    <property type="term" value="F:aminopeptidase activity"/>
    <property type="evidence" value="ECO:0007669"/>
    <property type="project" value="UniProtKB-KW"/>
</dbReference>
<reference evidence="5" key="3">
    <citation type="journal article" date="2019" name="Int. J. Syst. Evol. Microbiol.">
        <title>The Global Catalogue of Microorganisms (GCM) 10K type strain sequencing project: providing services to taxonomists for standard genome sequencing and annotation.</title>
        <authorList>
            <consortium name="The Broad Institute Genomics Platform"/>
            <consortium name="The Broad Institute Genome Sequencing Center for Infectious Disease"/>
            <person name="Wu L."/>
            <person name="Ma J."/>
        </authorList>
    </citation>
    <scope>NUCLEOTIDE SEQUENCE [LARGE SCALE GENOMIC DNA]</scope>
    <source>
        <strain evidence="5">CGMCC 1.11013</strain>
    </source>
</reference>
<dbReference type="Gene3D" id="3.60.70.12">
    <property type="entry name" value="L-amino peptidase D-ALA esterase/amidase"/>
    <property type="match status" value="1"/>
</dbReference>
<evidence type="ECO:0000313" key="2">
    <source>
        <dbReference type="EMBL" id="GGD93496.1"/>
    </source>
</evidence>
<keyword evidence="5" id="KW-1185">Reference proteome</keyword>
<dbReference type="PANTHER" id="PTHR36512:SF3">
    <property type="entry name" value="BLR5678 PROTEIN"/>
    <property type="match status" value="1"/>
</dbReference>
<dbReference type="PANTHER" id="PTHR36512">
    <property type="entry name" value="D-AMINOPEPTIDASE"/>
    <property type="match status" value="1"/>
</dbReference>
<keyword evidence="3" id="KW-0378">Hydrolase</keyword>
<evidence type="ECO:0000256" key="1">
    <source>
        <dbReference type="ARBA" id="ARBA00007068"/>
    </source>
</evidence>
<dbReference type="CDD" id="cd02253">
    <property type="entry name" value="DmpA"/>
    <property type="match status" value="1"/>
</dbReference>
<dbReference type="Proteomes" id="UP000597138">
    <property type="component" value="Unassembled WGS sequence"/>
</dbReference>
<comment type="caution">
    <text evidence="3">The sequence shown here is derived from an EMBL/GenBank/DDBJ whole genome shotgun (WGS) entry which is preliminary data.</text>
</comment>
<evidence type="ECO:0000313" key="4">
    <source>
        <dbReference type="Proteomes" id="UP000027439"/>
    </source>
</evidence>
<dbReference type="Pfam" id="PF03576">
    <property type="entry name" value="Peptidase_S58"/>
    <property type="match status" value="1"/>
</dbReference>
<accession>A0A069NKR3</accession>
<reference evidence="2" key="1">
    <citation type="journal article" date="2014" name="Int. J. Syst. Evol. Microbiol.">
        <title>Complete genome of a new Firmicutes species belonging to the dominant human colonic microbiota ('Ruminococcus bicirculans') reveals two chromosomes and a selective capacity to utilize plant glucans.</title>
        <authorList>
            <consortium name="NISC Comparative Sequencing Program"/>
            <person name="Wegmann U."/>
            <person name="Louis P."/>
            <person name="Goesmann A."/>
            <person name="Henrissat B."/>
            <person name="Duncan S.H."/>
            <person name="Flint H.J."/>
        </authorList>
    </citation>
    <scope>NUCLEOTIDE SEQUENCE</scope>
    <source>
        <strain evidence="2">CGMCC 1.11013</strain>
    </source>
</reference>